<dbReference type="InterPro" id="IPR050688">
    <property type="entry name" value="Zinc_finger/UBP_domain"/>
</dbReference>
<dbReference type="PANTHER" id="PTHR24403:SF105">
    <property type="entry name" value="ZINC FINGER PROTEIN 2-LIKE ISOFORM X1"/>
    <property type="match status" value="1"/>
</dbReference>
<dbReference type="PROSITE" id="PS00028">
    <property type="entry name" value="ZINC_FINGER_C2H2_1"/>
    <property type="match status" value="3"/>
</dbReference>
<keyword evidence="4" id="KW-0862">Zinc</keyword>
<feature type="domain" description="C2H2-type" evidence="7">
    <location>
        <begin position="1179"/>
        <end position="1206"/>
    </location>
</feature>
<evidence type="ECO:0000256" key="6">
    <source>
        <dbReference type="SAM" id="MobiDB-lite"/>
    </source>
</evidence>
<keyword evidence="1" id="KW-0479">Metal-binding</keyword>
<name>A0AAD8AZP1_BIOPF</name>
<dbReference type="SUPFAM" id="SSF57667">
    <property type="entry name" value="beta-beta-alpha zinc fingers"/>
    <property type="match status" value="4"/>
</dbReference>
<dbReference type="InterPro" id="IPR013087">
    <property type="entry name" value="Znf_C2H2_type"/>
</dbReference>
<evidence type="ECO:0000256" key="3">
    <source>
        <dbReference type="ARBA" id="ARBA00022771"/>
    </source>
</evidence>
<evidence type="ECO:0000313" key="8">
    <source>
        <dbReference type="EMBL" id="KAK0045327.1"/>
    </source>
</evidence>
<feature type="domain" description="C2H2-type" evidence="7">
    <location>
        <begin position="1149"/>
        <end position="1176"/>
    </location>
</feature>
<feature type="compositionally biased region" description="Polar residues" evidence="6">
    <location>
        <begin position="67"/>
        <end position="85"/>
    </location>
</feature>
<dbReference type="SMART" id="SM00355">
    <property type="entry name" value="ZnF_C2H2"/>
    <property type="match status" value="10"/>
</dbReference>
<feature type="domain" description="C2H2-type" evidence="7">
    <location>
        <begin position="1267"/>
        <end position="1295"/>
    </location>
</feature>
<evidence type="ECO:0000256" key="4">
    <source>
        <dbReference type="ARBA" id="ARBA00022833"/>
    </source>
</evidence>
<gene>
    <name evidence="8" type="ORF">Bpfe_025190</name>
</gene>
<accession>A0AAD8AZP1</accession>
<dbReference type="PANTHER" id="PTHR24403">
    <property type="entry name" value="ZINC FINGER PROTEIN"/>
    <property type="match status" value="1"/>
</dbReference>
<dbReference type="GO" id="GO:0005634">
    <property type="term" value="C:nucleus"/>
    <property type="evidence" value="ECO:0007669"/>
    <property type="project" value="TreeGrafter"/>
</dbReference>
<keyword evidence="3 5" id="KW-0863">Zinc-finger</keyword>
<dbReference type="Proteomes" id="UP001233172">
    <property type="component" value="Unassembled WGS sequence"/>
</dbReference>
<evidence type="ECO:0000313" key="9">
    <source>
        <dbReference type="Proteomes" id="UP001233172"/>
    </source>
</evidence>
<feature type="region of interest" description="Disordered" evidence="6">
    <location>
        <begin position="912"/>
        <end position="978"/>
    </location>
</feature>
<dbReference type="Pfam" id="PF00096">
    <property type="entry name" value="zf-C2H2"/>
    <property type="match status" value="1"/>
</dbReference>
<dbReference type="Gene3D" id="3.30.160.60">
    <property type="entry name" value="Classic Zinc Finger"/>
    <property type="match status" value="5"/>
</dbReference>
<feature type="compositionally biased region" description="Polar residues" evidence="6">
    <location>
        <begin position="100"/>
        <end position="109"/>
    </location>
</feature>
<feature type="compositionally biased region" description="Polar residues" evidence="6">
    <location>
        <begin position="969"/>
        <end position="978"/>
    </location>
</feature>
<feature type="compositionally biased region" description="Basic and acidic residues" evidence="6">
    <location>
        <begin position="917"/>
        <end position="926"/>
    </location>
</feature>
<reference evidence="8" key="2">
    <citation type="submission" date="2023-04" db="EMBL/GenBank/DDBJ databases">
        <authorList>
            <person name="Bu L."/>
            <person name="Lu L."/>
            <person name="Laidemitt M.R."/>
            <person name="Zhang S.M."/>
            <person name="Mutuku M."/>
            <person name="Mkoji G."/>
            <person name="Steinauer M."/>
            <person name="Loker E.S."/>
        </authorList>
    </citation>
    <scope>NUCLEOTIDE SEQUENCE</scope>
    <source>
        <strain evidence="8">KasaAsao</strain>
        <tissue evidence="8">Whole Snail</tissue>
    </source>
</reference>
<dbReference type="FunFam" id="3.30.160.60:FF:000446">
    <property type="entry name" value="Zinc finger protein"/>
    <property type="match status" value="1"/>
</dbReference>
<organism evidence="8 9">
    <name type="scientific">Biomphalaria pfeifferi</name>
    <name type="common">Bloodfluke planorb</name>
    <name type="synonym">Freshwater snail</name>
    <dbReference type="NCBI Taxonomy" id="112525"/>
    <lineage>
        <taxon>Eukaryota</taxon>
        <taxon>Metazoa</taxon>
        <taxon>Spiralia</taxon>
        <taxon>Lophotrochozoa</taxon>
        <taxon>Mollusca</taxon>
        <taxon>Gastropoda</taxon>
        <taxon>Heterobranchia</taxon>
        <taxon>Euthyneura</taxon>
        <taxon>Panpulmonata</taxon>
        <taxon>Hygrophila</taxon>
        <taxon>Lymnaeoidea</taxon>
        <taxon>Planorbidae</taxon>
        <taxon>Biomphalaria</taxon>
    </lineage>
</organism>
<keyword evidence="9" id="KW-1185">Reference proteome</keyword>
<protein>
    <submittedName>
        <fullName evidence="8">Transcriptional repressor CTCF</fullName>
    </submittedName>
</protein>
<feature type="compositionally biased region" description="Polar residues" evidence="6">
    <location>
        <begin position="137"/>
        <end position="148"/>
    </location>
</feature>
<reference evidence="8" key="1">
    <citation type="journal article" date="2023" name="PLoS Negl. Trop. Dis.">
        <title>A genome sequence for Biomphalaria pfeifferi, the major vector snail for the human-infecting parasite Schistosoma mansoni.</title>
        <authorList>
            <person name="Bu L."/>
            <person name="Lu L."/>
            <person name="Laidemitt M.R."/>
            <person name="Zhang S.M."/>
            <person name="Mutuku M."/>
            <person name="Mkoji G."/>
            <person name="Steinauer M."/>
            <person name="Loker E.S."/>
        </authorList>
    </citation>
    <scope>NUCLEOTIDE SEQUENCE</scope>
    <source>
        <strain evidence="8">KasaAsao</strain>
    </source>
</reference>
<keyword evidence="2" id="KW-0677">Repeat</keyword>
<feature type="domain" description="C2H2-type" evidence="7">
    <location>
        <begin position="1088"/>
        <end position="1116"/>
    </location>
</feature>
<dbReference type="GO" id="GO:0008270">
    <property type="term" value="F:zinc ion binding"/>
    <property type="evidence" value="ECO:0007669"/>
    <property type="project" value="UniProtKB-KW"/>
</dbReference>
<dbReference type="GO" id="GO:0045944">
    <property type="term" value="P:positive regulation of transcription by RNA polymerase II"/>
    <property type="evidence" value="ECO:0007669"/>
    <property type="project" value="TreeGrafter"/>
</dbReference>
<feature type="region of interest" description="Disordered" evidence="6">
    <location>
        <begin position="49"/>
        <end position="154"/>
    </location>
</feature>
<feature type="domain" description="C2H2-type" evidence="7">
    <location>
        <begin position="1032"/>
        <end position="1059"/>
    </location>
</feature>
<evidence type="ECO:0000259" key="7">
    <source>
        <dbReference type="PROSITE" id="PS50157"/>
    </source>
</evidence>
<dbReference type="PROSITE" id="PS50157">
    <property type="entry name" value="ZINC_FINGER_C2H2_2"/>
    <property type="match status" value="5"/>
</dbReference>
<feature type="compositionally biased region" description="Polar residues" evidence="6">
    <location>
        <begin position="948"/>
        <end position="962"/>
    </location>
</feature>
<evidence type="ECO:0000256" key="1">
    <source>
        <dbReference type="ARBA" id="ARBA00022723"/>
    </source>
</evidence>
<evidence type="ECO:0000256" key="2">
    <source>
        <dbReference type="ARBA" id="ARBA00022737"/>
    </source>
</evidence>
<feature type="compositionally biased region" description="Basic residues" evidence="6">
    <location>
        <begin position="49"/>
        <end position="60"/>
    </location>
</feature>
<feature type="region of interest" description="Disordered" evidence="6">
    <location>
        <begin position="177"/>
        <end position="216"/>
    </location>
</feature>
<comment type="caution">
    <text evidence="8">The sequence shown here is derived from an EMBL/GenBank/DDBJ whole genome shotgun (WGS) entry which is preliminary data.</text>
</comment>
<evidence type="ECO:0000256" key="5">
    <source>
        <dbReference type="PROSITE-ProRule" id="PRU00042"/>
    </source>
</evidence>
<dbReference type="EMBL" id="JASAOG010000182">
    <property type="protein sequence ID" value="KAK0045327.1"/>
    <property type="molecule type" value="Genomic_DNA"/>
</dbReference>
<sequence>MQKTELSIRRVLGRHICKFASIPEDYWCCGTLLTNIFEIHQAVTDVKKKMTKSKAKSGPKKLKESNKSSPKATPSQQSKTKSTDAATKDETKTNLKKSGSKTQVTNQASPDKAVSSRKNDKSVVLTPKLDPKDDSEQTSLPGTPSLSVRRSGRAPVLSSKFKDMEVDLFTVRKRPSNTLVDGETPTGSDSDHEPPKKRGRKLSHLVSGGSKNLPECEESPFLEEAPKEIMNKDLSKKKVNKKTSMETVTKKATKKIIDEISSKEQVNGLAHKEIATGVSPQKIISEVSSKELVSDVTPKEVENDPKEIIFEEPSLEVVQKVTLEVEKLTVREEPIEIVDDEIIESDVKNVTCKEREAAKDVFDANNKLENTESLEVTVNNEVTVTAEKEGNSKELMNIEIIGSAEETVHTEEDVNTAGAAVWPTSIEIDGKQVTLTEKDGETVAVVSMPLSATKVENNLHPFKSEPLASNPNVSIISLEHFGHIRVKQPPTLNMIEQDGSYLNIAIEPTSISKIMKDSQGSKSTKWHGRVLKGEQPYASNMVVKSALVQPPSSTNIVTLSKDSPLASPPEMFSLLTKSTVAQESEPSPQKNPMHGLLQVKKPQKKIVIVRQVSHNHNEVNASIAAPANSKPLGAPTVVRVPQDLPSKKGSTTIVHLQKGHATSTVIPNTDIKTVMRALTSGTSITSPRTASEMLLKKLQEQQNKIVVNEDATTPGIVVKEMSIVQVKLPQEGTKENVETTESGEVDHVNNEITEVDHVNNDIQVAEEVDHVNNDIQVAEEVDHVNSDIQVTEELDHVHRKIHITVEPVASEVKIEADGKDIKKGTNVSLILDSSTGELVEELGAQETPSSLDATESATELTEMKNVELSCSPSPDKSTKAADLLVDKIKVIDNGIEYDMRVIEEEVAEEIIDNTDDTVQKEAKGDSADNVEISSDILLKQEPDDEDSNSANKHTSGTQTVYSPQVAADPSSTVTTSGETVHTLTSVEEDEDGQKKQIYYVSVVPNYAVMKKSAKQATCTNDTNWVLSDNGLYCCGKCNYKTDRKANFYKHRRLHTGSKPHVCYICQYKAGTSSNLKRHMGIHKDIREHKCDICGLSFRQKIHLERHVKYKHEEKRVQCPMCDYVCANEQPDLKMHMKRKHSSGSSWETVTCPQCSAEVSSRKDLKQHMKFHKDGPELKLFCKECSFVTDCQSRLKRHVAIHSKLKPFQCGVCNYRAAQKEHVLRHLRTQHKIEVKKECKRPWRRHKNIETEDGSKEKADFSSGDKIFACNHCIMRFAKLINLYKHLHTQHADIMPAETDGNYFCVVCEFSTSSKKNLLVHMRRHNLIDQTPPSHVYSCVLCRYINPKRRNLFQHMKKKHNINIIGQLDGDDEGSQDNENGEVIKSVLTSMTEGQDTAESSDSQSKKTGSIAHVIKLENIEHVSMSGEADDVHNLVIDTREDVSDVIHTSHTVEALEGLQALAEQAGLIDNIIEEQSSANEEQHIVLEAQMTNTEVVTSEDGQHFQQIFNAGESENSAVGQAAGGLELTDEQLSSLRSGDMVEMDGELYVVELTPDATNPNKQVLSFLPVNTSS</sequence>
<dbReference type="InterPro" id="IPR036236">
    <property type="entry name" value="Znf_C2H2_sf"/>
</dbReference>
<proteinExistence type="predicted"/>